<dbReference type="InterPro" id="IPR011990">
    <property type="entry name" value="TPR-like_helical_dom_sf"/>
</dbReference>
<evidence type="ECO:0000313" key="8">
    <source>
        <dbReference type="EMBL" id="RRD92871.1"/>
    </source>
</evidence>
<proteinExistence type="inferred from homology"/>
<keyword evidence="4" id="KW-0472">Membrane</keyword>
<comment type="caution">
    <text evidence="8">The sequence shown here is derived from an EMBL/GenBank/DDBJ whole genome shotgun (WGS) entry which is preliminary data.</text>
</comment>
<name>A0A3P2ABS1_9BACE</name>
<keyword evidence="5" id="KW-0998">Cell outer membrane</keyword>
<feature type="domain" description="RagB/SusD" evidence="6">
    <location>
        <begin position="309"/>
        <end position="581"/>
    </location>
</feature>
<evidence type="ECO:0000313" key="9">
    <source>
        <dbReference type="Proteomes" id="UP000279562"/>
    </source>
</evidence>
<reference evidence="8 9" key="1">
    <citation type="submission" date="2018-11" db="EMBL/GenBank/DDBJ databases">
        <title>Genomes From Bacteria Associated with the Canine Oral Cavity: a Test Case for Automated Genome-Based Taxonomic Assignment.</title>
        <authorList>
            <person name="Coil D.A."/>
            <person name="Jospin G."/>
            <person name="Darling A.E."/>
            <person name="Wallis C."/>
            <person name="Davis I.J."/>
            <person name="Harris S."/>
            <person name="Eisen J.A."/>
            <person name="Holcombe L.J."/>
            <person name="O'Flynn C."/>
        </authorList>
    </citation>
    <scope>NUCLEOTIDE SEQUENCE [LARGE SCALE GENOMIC DNA]</scope>
    <source>
        <strain evidence="8 9">OH1047_COT-310</strain>
    </source>
</reference>
<dbReference type="Proteomes" id="UP000279562">
    <property type="component" value="Unassembled WGS sequence"/>
</dbReference>
<evidence type="ECO:0000259" key="6">
    <source>
        <dbReference type="Pfam" id="PF07980"/>
    </source>
</evidence>
<keyword evidence="3" id="KW-0732">Signal</keyword>
<evidence type="ECO:0000256" key="4">
    <source>
        <dbReference type="ARBA" id="ARBA00023136"/>
    </source>
</evidence>
<dbReference type="Pfam" id="PF07980">
    <property type="entry name" value="SusD_RagB"/>
    <property type="match status" value="1"/>
</dbReference>
<gene>
    <name evidence="8" type="ORF">EII33_01980</name>
</gene>
<accession>A0A3P2ABS1</accession>
<evidence type="ECO:0000259" key="7">
    <source>
        <dbReference type="Pfam" id="PF14322"/>
    </source>
</evidence>
<sequence length="581" mass="65669">MKKKLLYSIFALGIVTTTLTSCEDMFGDFLDKQPSGELTGEEVFGDWGMMTQFHNDTYNFLRHGACRINRSWLDAATDLGETSYANGGVRTTFNIGNYYGEGGANELTATWEAFYRGIRKCNMILTRIESVPKGAELSESDYLVKKQNYISEARFLRAWFYWELFLRYGPIPIVTEVLDPNGDLLSNYTTRPTLKEYVVDFILKELEECEAGLQPNDKNYKEYGRINQPMARALHSHIMLYMASPRYSAESGVTWQQAADANKSFIDTYGGLYSLMQGVDAKTALTNAWLLTPAEGNKEMIFYRNDNTITWGGISNDTPVGEGGNGGLCPSQNLIDMYDMIDGNAPFQSYDETGAPAYNGTQPIINPAAGYSDAKMWINRDQRLNASILYHGVVWGNGTINVVKGQRDNPMGNANATPTGYYVRKLIPESILSNNHGGKAYRLWSFIRYSEILLNYAEAVNEVQGPCEEVYKALDLIRHRAGITGNIADRTDLNTKEKMRNFIRKERSIELAFEEHRPWDVRRWNVAEKALGRDIIGIDVAADGSITRKVAQKRVFSEKMYLYPIPEGEYWKTGIKNNPGW</sequence>
<comment type="similarity">
    <text evidence="2">Belongs to the SusD family.</text>
</comment>
<evidence type="ECO:0000256" key="3">
    <source>
        <dbReference type="ARBA" id="ARBA00022729"/>
    </source>
</evidence>
<dbReference type="RefSeq" id="WP_125238299.1">
    <property type="nucleotide sequence ID" value="NZ_JBGXUA010000070.1"/>
</dbReference>
<dbReference type="Gene3D" id="1.25.40.390">
    <property type="match status" value="1"/>
</dbReference>
<organism evidence="8 9">
    <name type="scientific">Prevotella heparinolytica</name>
    <dbReference type="NCBI Taxonomy" id="28113"/>
    <lineage>
        <taxon>Bacteria</taxon>
        <taxon>Pseudomonadati</taxon>
        <taxon>Bacteroidota</taxon>
        <taxon>Bacteroidia</taxon>
        <taxon>Bacteroidales</taxon>
        <taxon>Bacteroidaceae</taxon>
        <taxon>Bacteroides</taxon>
    </lineage>
</organism>
<dbReference type="AlphaFoldDB" id="A0A3P2ABS1"/>
<dbReference type="GO" id="GO:0009279">
    <property type="term" value="C:cell outer membrane"/>
    <property type="evidence" value="ECO:0007669"/>
    <property type="project" value="UniProtKB-SubCell"/>
</dbReference>
<dbReference type="InterPro" id="IPR033985">
    <property type="entry name" value="SusD-like_N"/>
</dbReference>
<dbReference type="EMBL" id="RQYF01000005">
    <property type="protein sequence ID" value="RRD92871.1"/>
    <property type="molecule type" value="Genomic_DNA"/>
</dbReference>
<evidence type="ECO:0000256" key="2">
    <source>
        <dbReference type="ARBA" id="ARBA00006275"/>
    </source>
</evidence>
<dbReference type="SUPFAM" id="SSF48452">
    <property type="entry name" value="TPR-like"/>
    <property type="match status" value="1"/>
</dbReference>
<evidence type="ECO:0000256" key="5">
    <source>
        <dbReference type="ARBA" id="ARBA00023237"/>
    </source>
</evidence>
<evidence type="ECO:0000256" key="1">
    <source>
        <dbReference type="ARBA" id="ARBA00004442"/>
    </source>
</evidence>
<protein>
    <submittedName>
        <fullName evidence="8">RagB/SusD family nutrient uptake outer membrane protein</fullName>
    </submittedName>
</protein>
<dbReference type="InterPro" id="IPR012944">
    <property type="entry name" value="SusD_RagB_dom"/>
</dbReference>
<comment type="subcellular location">
    <subcellularLocation>
        <location evidence="1">Cell outer membrane</location>
    </subcellularLocation>
</comment>
<keyword evidence="9" id="KW-1185">Reference proteome</keyword>
<dbReference type="Pfam" id="PF14322">
    <property type="entry name" value="SusD-like_3"/>
    <property type="match status" value="1"/>
</dbReference>
<dbReference type="PROSITE" id="PS51257">
    <property type="entry name" value="PROKAR_LIPOPROTEIN"/>
    <property type="match status" value="1"/>
</dbReference>
<feature type="domain" description="SusD-like N-terminal" evidence="7">
    <location>
        <begin position="104"/>
        <end position="239"/>
    </location>
</feature>